<dbReference type="PANTHER" id="PTHR35901">
    <property type="entry name" value="RIBONUCLEASE VAPC3"/>
    <property type="match status" value="1"/>
</dbReference>
<dbReference type="InterPro" id="IPR044153">
    <property type="entry name" value="PIN_Pae0151-like"/>
</dbReference>
<dbReference type="InterPro" id="IPR002716">
    <property type="entry name" value="PIN_dom"/>
</dbReference>
<dbReference type="KEGG" id="tagg:NF865_02155"/>
<evidence type="ECO:0000313" key="4">
    <source>
        <dbReference type="Proteomes" id="UP001055732"/>
    </source>
</evidence>
<dbReference type="PANTHER" id="PTHR35901:SF1">
    <property type="entry name" value="EXONUCLEASE VAPC9"/>
    <property type="match status" value="1"/>
</dbReference>
<dbReference type="Proteomes" id="UP001055732">
    <property type="component" value="Chromosome"/>
</dbReference>
<evidence type="ECO:0000259" key="2">
    <source>
        <dbReference type="Pfam" id="PF01850"/>
    </source>
</evidence>
<dbReference type="Pfam" id="PF01850">
    <property type="entry name" value="PIN"/>
    <property type="match status" value="1"/>
</dbReference>
<feature type="domain" description="PIN" evidence="2">
    <location>
        <begin position="2"/>
        <end position="128"/>
    </location>
</feature>
<gene>
    <name evidence="3" type="ORF">NF865_02155</name>
</gene>
<accession>A0A9E7MYA3</accession>
<protein>
    <submittedName>
        <fullName evidence="3">Type II toxin-antitoxin system VapC family toxin</fullName>
    </submittedName>
</protein>
<keyword evidence="4" id="KW-1185">Reference proteome</keyword>
<sequence>MIVIDSSAFSKFLLKEENWEKVIPYLDPCLEPHAVDMLIIETTNVIWKYMKKYRLITREQAIGLYEQMRKLIEEEVVILEPSEKYLREALEIAVGYDIPIYDSLFLAQARNLKAKLITSDKRQRDVAREIGLGIVYIE</sequence>
<dbReference type="Gene3D" id="3.40.50.1010">
    <property type="entry name" value="5'-nuclease"/>
    <property type="match status" value="1"/>
</dbReference>
<dbReference type="InterPro" id="IPR051619">
    <property type="entry name" value="TypeII_TA_RNase_PINc/VapC"/>
</dbReference>
<reference evidence="3" key="2">
    <citation type="submission" date="2022-06" db="EMBL/GenBank/DDBJ databases">
        <authorList>
            <person name="Park Y.-J."/>
        </authorList>
    </citation>
    <scope>NUCLEOTIDE SEQUENCE</scope>
    <source>
        <strain evidence="3">TY</strain>
    </source>
</reference>
<dbReference type="EMBL" id="CP099582">
    <property type="protein sequence ID" value="USS41042.1"/>
    <property type="molecule type" value="Genomic_DNA"/>
</dbReference>
<dbReference type="RefSeq" id="WP_253304983.1">
    <property type="nucleotide sequence ID" value="NZ_CP099582.1"/>
</dbReference>
<keyword evidence="1" id="KW-0460">Magnesium</keyword>
<organism evidence="3 4">
    <name type="scientific">Thermococcus aggregans</name>
    <dbReference type="NCBI Taxonomy" id="110163"/>
    <lineage>
        <taxon>Archaea</taxon>
        <taxon>Methanobacteriati</taxon>
        <taxon>Methanobacteriota</taxon>
        <taxon>Thermococci</taxon>
        <taxon>Thermococcales</taxon>
        <taxon>Thermococcaceae</taxon>
        <taxon>Thermococcus</taxon>
    </lineage>
</organism>
<dbReference type="AlphaFoldDB" id="A0A9E7MYA3"/>
<proteinExistence type="predicted"/>
<dbReference type="InterPro" id="IPR029060">
    <property type="entry name" value="PIN-like_dom_sf"/>
</dbReference>
<dbReference type="SUPFAM" id="SSF88723">
    <property type="entry name" value="PIN domain-like"/>
    <property type="match status" value="1"/>
</dbReference>
<reference evidence="3" key="1">
    <citation type="journal article" date="1998" name="Int. J. Syst. Bacteriol. 48 Pt">
        <title>Thermococcus guaymasensis sp. nov. and Thermococcus aggregans sp. nov., two novel thermophilic archaea isolated from the Guaymas Basin hydrothermal vent site.</title>
        <authorList>
            <person name="Canganella F."/>
            <person name="Jones W.J."/>
            <person name="Gambacorta A."/>
            <person name="Antranikian G."/>
        </authorList>
    </citation>
    <scope>NUCLEOTIDE SEQUENCE</scope>
    <source>
        <strain evidence="3">TY</strain>
    </source>
</reference>
<dbReference type="CDD" id="cd09873">
    <property type="entry name" value="PIN_Pae0151-like"/>
    <property type="match status" value="1"/>
</dbReference>
<name>A0A9E7MYA3_THEAG</name>
<evidence type="ECO:0000256" key="1">
    <source>
        <dbReference type="ARBA" id="ARBA00022842"/>
    </source>
</evidence>
<evidence type="ECO:0000313" key="3">
    <source>
        <dbReference type="EMBL" id="USS41042.1"/>
    </source>
</evidence>